<organism evidence="4 5">
    <name type="scientific">Psychrosphaera algicola</name>
    <dbReference type="NCBI Taxonomy" id="3023714"/>
    <lineage>
        <taxon>Bacteria</taxon>
        <taxon>Pseudomonadati</taxon>
        <taxon>Pseudomonadota</taxon>
        <taxon>Gammaproteobacteria</taxon>
        <taxon>Alteromonadales</taxon>
        <taxon>Pseudoalteromonadaceae</taxon>
        <taxon>Psychrosphaera</taxon>
    </lineage>
</organism>
<evidence type="ECO:0000256" key="2">
    <source>
        <dbReference type="ARBA" id="ARBA00022448"/>
    </source>
</evidence>
<dbReference type="EMBL" id="JAQOMS010000002">
    <property type="protein sequence ID" value="MDC2889501.1"/>
    <property type="molecule type" value="Genomic_DNA"/>
</dbReference>
<comment type="caution">
    <text evidence="4">The sequence shown here is derived from an EMBL/GenBank/DDBJ whole genome shotgun (WGS) entry which is preliminary data.</text>
</comment>
<name>A0ABT5FD85_9GAMM</name>
<dbReference type="Gene3D" id="3.40.190.10">
    <property type="entry name" value="Periplasmic binding protein-like II"/>
    <property type="match status" value="2"/>
</dbReference>
<proteinExistence type="inferred from homology"/>
<reference evidence="4 5" key="1">
    <citation type="submission" date="2023-01" db="EMBL/GenBank/DDBJ databases">
        <title>Psychrosphaera sp. nov., isolated from marine algae.</title>
        <authorList>
            <person name="Bayburt H."/>
            <person name="Choi B.J."/>
            <person name="Kim J.M."/>
            <person name="Choi D.G."/>
            <person name="Jeon C.O."/>
        </authorList>
    </citation>
    <scope>NUCLEOTIDE SEQUENCE [LARGE SCALE GENOMIC DNA]</scope>
    <source>
        <strain evidence="4 5">G1-22</strain>
    </source>
</reference>
<dbReference type="SUPFAM" id="SSF53850">
    <property type="entry name" value="Periplasmic binding protein-like II"/>
    <property type="match status" value="1"/>
</dbReference>
<accession>A0ABT5FD85</accession>
<comment type="similarity">
    <text evidence="1">Belongs to the bacterial solute-binding protein 1 family.</text>
</comment>
<dbReference type="PANTHER" id="PTHR30061:SF50">
    <property type="entry name" value="MALTOSE_MALTODEXTRIN-BINDING PERIPLASMIC PROTEIN"/>
    <property type="match status" value="1"/>
</dbReference>
<keyword evidence="3" id="KW-0732">Signal</keyword>
<dbReference type="Proteomes" id="UP001528411">
    <property type="component" value="Unassembled WGS sequence"/>
</dbReference>
<gene>
    <name evidence="4" type="ORF">PN838_12870</name>
</gene>
<sequence>MVFTIFDGIWGATISEPKIQLNTQGMKNALSYYWSFSQQNVVDEKCDYQCTFDRFSDGNMAYMINGVWASGKLIKNMGDNVGIAELPHIENKIMRPYYSAYVIAFPNNSLSSNKAAILKKLAMFFQSHETQTLLWSEIHALPVNQVVSKEIYNNANSNEKAIFKQLEHAIPLPTTREMAIAWAAMGKGIGRYRAGILDLEQVADYMQHVADKSLKELDEN</sequence>
<keyword evidence="5" id="KW-1185">Reference proteome</keyword>
<protein>
    <submittedName>
        <fullName evidence="4">Uncharacterized protein</fullName>
    </submittedName>
</protein>
<evidence type="ECO:0000256" key="1">
    <source>
        <dbReference type="ARBA" id="ARBA00008520"/>
    </source>
</evidence>
<keyword evidence="2" id="KW-0813">Transport</keyword>
<evidence type="ECO:0000313" key="5">
    <source>
        <dbReference type="Proteomes" id="UP001528411"/>
    </source>
</evidence>
<evidence type="ECO:0000313" key="4">
    <source>
        <dbReference type="EMBL" id="MDC2889501.1"/>
    </source>
</evidence>
<dbReference type="PANTHER" id="PTHR30061">
    <property type="entry name" value="MALTOSE-BINDING PERIPLASMIC PROTEIN"/>
    <property type="match status" value="1"/>
</dbReference>
<evidence type="ECO:0000256" key="3">
    <source>
        <dbReference type="ARBA" id="ARBA00022729"/>
    </source>
</evidence>
<dbReference type="RefSeq" id="WP_272180925.1">
    <property type="nucleotide sequence ID" value="NZ_JAQOMS010000002.1"/>
</dbReference>